<evidence type="ECO:0000313" key="3">
    <source>
        <dbReference type="Proteomes" id="UP000054248"/>
    </source>
</evidence>
<organism evidence="2 3">
    <name type="scientific">Tulasnella calospora MUT 4182</name>
    <dbReference type="NCBI Taxonomy" id="1051891"/>
    <lineage>
        <taxon>Eukaryota</taxon>
        <taxon>Fungi</taxon>
        <taxon>Dikarya</taxon>
        <taxon>Basidiomycota</taxon>
        <taxon>Agaricomycotina</taxon>
        <taxon>Agaricomycetes</taxon>
        <taxon>Cantharellales</taxon>
        <taxon>Tulasnellaceae</taxon>
        <taxon>Tulasnella</taxon>
    </lineage>
</organism>
<sequence length="127" mass="13710">MTLLNEHEERPVGPESPTMELLRLAAPENPVCSYNNSPCRHGRSLHYATVVGETYGADQGIAAWCNQCETLCSFELFSGPNAVPKPQFPAMEDAGATGEKPAEPTLEILSIGKSRRAKGLQGPDDQL</sequence>
<keyword evidence="3" id="KW-1185">Reference proteome</keyword>
<reference evidence="3" key="2">
    <citation type="submission" date="2015-01" db="EMBL/GenBank/DDBJ databases">
        <title>Evolutionary Origins and Diversification of the Mycorrhizal Mutualists.</title>
        <authorList>
            <consortium name="DOE Joint Genome Institute"/>
            <consortium name="Mycorrhizal Genomics Consortium"/>
            <person name="Kohler A."/>
            <person name="Kuo A."/>
            <person name="Nagy L.G."/>
            <person name="Floudas D."/>
            <person name="Copeland A."/>
            <person name="Barry K.W."/>
            <person name="Cichocki N."/>
            <person name="Veneault-Fourrey C."/>
            <person name="LaButti K."/>
            <person name="Lindquist E.A."/>
            <person name="Lipzen A."/>
            <person name="Lundell T."/>
            <person name="Morin E."/>
            <person name="Murat C."/>
            <person name="Riley R."/>
            <person name="Ohm R."/>
            <person name="Sun H."/>
            <person name="Tunlid A."/>
            <person name="Henrissat B."/>
            <person name="Grigoriev I.V."/>
            <person name="Hibbett D.S."/>
            <person name="Martin F."/>
        </authorList>
    </citation>
    <scope>NUCLEOTIDE SEQUENCE [LARGE SCALE GENOMIC DNA]</scope>
    <source>
        <strain evidence="3">MUT 4182</strain>
    </source>
</reference>
<evidence type="ECO:0000313" key="2">
    <source>
        <dbReference type="EMBL" id="KIO28438.1"/>
    </source>
</evidence>
<protein>
    <submittedName>
        <fullName evidence="2">Uncharacterized protein</fullName>
    </submittedName>
</protein>
<proteinExistence type="predicted"/>
<gene>
    <name evidence="2" type="ORF">M407DRAFT_22335</name>
</gene>
<dbReference type="AlphaFoldDB" id="A0A0C3L3W8"/>
<dbReference type="Proteomes" id="UP000054248">
    <property type="component" value="Unassembled WGS sequence"/>
</dbReference>
<reference evidence="2 3" key="1">
    <citation type="submission" date="2014-04" db="EMBL/GenBank/DDBJ databases">
        <authorList>
            <consortium name="DOE Joint Genome Institute"/>
            <person name="Kuo A."/>
            <person name="Girlanda M."/>
            <person name="Perotto S."/>
            <person name="Kohler A."/>
            <person name="Nagy L.G."/>
            <person name="Floudas D."/>
            <person name="Copeland A."/>
            <person name="Barry K.W."/>
            <person name="Cichocki N."/>
            <person name="Veneault-Fourrey C."/>
            <person name="LaButti K."/>
            <person name="Lindquist E.A."/>
            <person name="Lipzen A."/>
            <person name="Lundell T."/>
            <person name="Morin E."/>
            <person name="Murat C."/>
            <person name="Sun H."/>
            <person name="Tunlid A."/>
            <person name="Henrissat B."/>
            <person name="Grigoriev I.V."/>
            <person name="Hibbett D.S."/>
            <person name="Martin F."/>
            <person name="Nordberg H.P."/>
            <person name="Cantor M.N."/>
            <person name="Hua S.X."/>
        </authorList>
    </citation>
    <scope>NUCLEOTIDE SEQUENCE [LARGE SCALE GENOMIC DNA]</scope>
    <source>
        <strain evidence="2 3">MUT 4182</strain>
    </source>
</reference>
<dbReference type="EMBL" id="KN822994">
    <property type="protein sequence ID" value="KIO28438.1"/>
    <property type="molecule type" value="Genomic_DNA"/>
</dbReference>
<evidence type="ECO:0000256" key="1">
    <source>
        <dbReference type="SAM" id="MobiDB-lite"/>
    </source>
</evidence>
<accession>A0A0C3L3W8</accession>
<name>A0A0C3L3W8_9AGAM</name>
<dbReference type="HOGENOM" id="CLU_1983210_0_0_1"/>
<feature type="region of interest" description="Disordered" evidence="1">
    <location>
        <begin position="87"/>
        <end position="127"/>
    </location>
</feature>